<dbReference type="KEGG" id="amic:Ami3637_11300"/>
<accession>A0A6P1MFT8</accession>
<evidence type="ECO:0000259" key="2">
    <source>
        <dbReference type="Pfam" id="PF07833"/>
    </source>
</evidence>
<dbReference type="InterPro" id="IPR036582">
    <property type="entry name" value="Mao_N_sf"/>
</dbReference>
<dbReference type="Pfam" id="PF07833">
    <property type="entry name" value="Cu_amine_oxidN1"/>
    <property type="match status" value="1"/>
</dbReference>
<dbReference type="Proteomes" id="UP000463883">
    <property type="component" value="Chromosome"/>
</dbReference>
<name>A0A6P1MFT8_9FIRM</name>
<dbReference type="SUPFAM" id="SSF55383">
    <property type="entry name" value="Copper amine oxidase, domain N"/>
    <property type="match status" value="2"/>
</dbReference>
<organism evidence="3 4">
    <name type="scientific">Aminipila terrae</name>
    <dbReference type="NCBI Taxonomy" id="2697030"/>
    <lineage>
        <taxon>Bacteria</taxon>
        <taxon>Bacillati</taxon>
        <taxon>Bacillota</taxon>
        <taxon>Clostridia</taxon>
        <taxon>Peptostreptococcales</taxon>
        <taxon>Anaerovoracaceae</taxon>
        <taxon>Aminipila</taxon>
    </lineage>
</organism>
<feature type="signal peptide" evidence="1">
    <location>
        <begin position="1"/>
        <end position="21"/>
    </location>
</feature>
<evidence type="ECO:0000313" key="4">
    <source>
        <dbReference type="Proteomes" id="UP000463883"/>
    </source>
</evidence>
<keyword evidence="4" id="KW-1185">Reference proteome</keyword>
<feature type="domain" description="Copper amine oxidase-like N-terminal" evidence="2">
    <location>
        <begin position="28"/>
        <end position="134"/>
    </location>
</feature>
<dbReference type="EMBL" id="CP047591">
    <property type="protein sequence ID" value="QHI72912.1"/>
    <property type="molecule type" value="Genomic_DNA"/>
</dbReference>
<reference evidence="3 4" key="1">
    <citation type="submission" date="2020-01" db="EMBL/GenBank/DDBJ databases">
        <title>Genomic analysis of Aminipila sp. CBA3637.</title>
        <authorList>
            <person name="Kim Y.B."/>
            <person name="Roh S.W."/>
        </authorList>
    </citation>
    <scope>NUCLEOTIDE SEQUENCE [LARGE SCALE GENOMIC DNA]</scope>
    <source>
        <strain evidence="3 4">CBA3637</strain>
    </source>
</reference>
<feature type="chain" id="PRO_5026862449" description="Copper amine oxidase-like N-terminal domain-containing protein" evidence="1">
    <location>
        <begin position="22"/>
        <end position="210"/>
    </location>
</feature>
<dbReference type="Gene3D" id="3.30.457.10">
    <property type="entry name" value="Copper amine oxidase-like, N-terminal domain"/>
    <property type="match status" value="1"/>
</dbReference>
<proteinExistence type="predicted"/>
<dbReference type="InterPro" id="IPR012854">
    <property type="entry name" value="Cu_amine_oxidase-like_N"/>
</dbReference>
<evidence type="ECO:0000313" key="3">
    <source>
        <dbReference type="EMBL" id="QHI72912.1"/>
    </source>
</evidence>
<gene>
    <name evidence="3" type="ORF">Ami3637_11300</name>
</gene>
<dbReference type="AlphaFoldDB" id="A0A6P1MFT8"/>
<sequence>MKKRLLIFVLLLVLVPITSFAGNINVLVDNSKVNFLSDPIIKNGTTLVPMRQIFEALGAKVEWVPESKQVKANLNSTTIILTIGSNTAQVSGSNVKLSACPEIINGNTYVPPRFIAESLGAKVEWDNQTKTVVITTKNKDYSNWVPYSTSNLKTLWSNIMSGDVVYYNGQYLASPSFVQSLSKALDEWNANNQAPPVNLIPPDFVFVPAE</sequence>
<dbReference type="RefSeq" id="WP_162362679.1">
    <property type="nucleotide sequence ID" value="NZ_CP047591.1"/>
</dbReference>
<protein>
    <recommendedName>
        <fullName evidence="2">Copper amine oxidase-like N-terminal domain-containing protein</fullName>
    </recommendedName>
</protein>
<evidence type="ECO:0000256" key="1">
    <source>
        <dbReference type="SAM" id="SignalP"/>
    </source>
</evidence>
<keyword evidence="1" id="KW-0732">Signal</keyword>